<protein>
    <submittedName>
        <fullName evidence="2">Uncharacterized protein</fullName>
    </submittedName>
</protein>
<proteinExistence type="predicted"/>
<dbReference type="VEuPathDB" id="TriTrypDB:LtaPh_3334300"/>
<evidence type="ECO:0000313" key="3">
    <source>
        <dbReference type="Proteomes" id="UP000419144"/>
    </source>
</evidence>
<evidence type="ECO:0000313" key="2">
    <source>
        <dbReference type="EMBL" id="GET92075.1"/>
    </source>
</evidence>
<dbReference type="Proteomes" id="UP000419144">
    <property type="component" value="Unassembled WGS sequence"/>
</dbReference>
<comment type="caution">
    <text evidence="2">The sequence shown here is derived from an EMBL/GenBank/DDBJ whole genome shotgun (WGS) entry which is preliminary data.</text>
</comment>
<name>A0A640KSI2_LEITA</name>
<dbReference type="OrthoDB" id="273203at2759"/>
<evidence type="ECO:0000256" key="1">
    <source>
        <dbReference type="SAM" id="Phobius"/>
    </source>
</evidence>
<dbReference type="AlphaFoldDB" id="A0A640KSI2"/>
<dbReference type="EMBL" id="BLBS01000053">
    <property type="protein sequence ID" value="GET92075.1"/>
    <property type="molecule type" value="Genomic_DNA"/>
</dbReference>
<accession>A0A640KSI2</accession>
<keyword evidence="1" id="KW-1133">Transmembrane helix</keyword>
<keyword evidence="3" id="KW-1185">Reference proteome</keyword>
<gene>
    <name evidence="2" type="ORF">LtaPh_3334300</name>
</gene>
<keyword evidence="1" id="KW-0472">Membrane</keyword>
<keyword evidence="1" id="KW-0812">Transmembrane</keyword>
<organism evidence="2 3">
    <name type="scientific">Leishmania tarentolae</name>
    <name type="common">Sauroleishmania tarentolae</name>
    <dbReference type="NCBI Taxonomy" id="5689"/>
    <lineage>
        <taxon>Eukaryota</taxon>
        <taxon>Discoba</taxon>
        <taxon>Euglenozoa</taxon>
        <taxon>Kinetoplastea</taxon>
        <taxon>Metakinetoplastina</taxon>
        <taxon>Trypanosomatida</taxon>
        <taxon>Trypanosomatidae</taxon>
        <taxon>Leishmaniinae</taxon>
        <taxon>Leishmania</taxon>
        <taxon>lizard Leishmania</taxon>
    </lineage>
</organism>
<reference evidence="2" key="1">
    <citation type="submission" date="2019-11" db="EMBL/GenBank/DDBJ databases">
        <title>Leishmania tarentolae CDS.</title>
        <authorList>
            <person name="Goto Y."/>
            <person name="Yamagishi J."/>
        </authorList>
    </citation>
    <scope>NUCLEOTIDE SEQUENCE [LARGE SCALE GENOMIC DNA]</scope>
    <source>
        <strain evidence="2">Parrot Tar II</strain>
    </source>
</reference>
<sequence length="606" mass="64871">MRFVALRVAPLPMVALFLLLASAYFAELTGASATLTTALSSHVLNATLSGAGEGSNWPVTTIALRAIAPTVNSTVCSDLPPGVIHCEAFLIRESEITLGLQLSIVTSTALSGNSTYYLLSQWVDGKSETVSTILNRLTTACATALSTSLSSLAVTTGTYTVPCRNSETYSYLPACAEGEDSVTTVYILEPSSDLQAYFSAYLCVPNLTETCAKRIVVESPSDSLQYTVVTFKGLPKALEAVLAYVADVRAIFTGLPQNVGPSVGDPTTAVTAKAVELRHRGMHAVLFSTNESMRMYSPTTRMTIRCNAVYAYWSLAFIAVLPLCAILFRYAWFRGRQQSKKTERRRIVADEMRIIQGYTNPAAPQGAGSGPPPGFEVSAAVVSDTTSQWVTDMDHNFYNLNAAAQTDDATRQNYVDPDTGAVDHYAVDDANIAGGAAAAASQASQQTDNATNKNVIYQAQGDHETGEAYQYPAGTSEAAPEQVQAADVSIAEDAQDATAGGDYQTYIDPNTGEMYQYAEVDANVEAGEYQYVDQAAGNTYQYTNPNAAAVYEYVDPTTGETYQYTAETRESDDAAAAAQWQGAATPGNVYVDPHSGEMYQCDVPQQ</sequence>
<feature type="transmembrane region" description="Helical" evidence="1">
    <location>
        <begin position="310"/>
        <end position="332"/>
    </location>
</feature>